<dbReference type="InterPro" id="IPR025714">
    <property type="entry name" value="Methyltranfer_dom"/>
</dbReference>
<dbReference type="GO" id="GO:0032259">
    <property type="term" value="P:methylation"/>
    <property type="evidence" value="ECO:0007669"/>
    <property type="project" value="UniProtKB-KW"/>
</dbReference>
<evidence type="ECO:0000313" key="2">
    <source>
        <dbReference type="EMBL" id="MBO1107558.1"/>
    </source>
</evidence>
<reference evidence="2" key="1">
    <citation type="submission" date="2021-03" db="EMBL/GenBank/DDBJ databases">
        <title>Plesiomonas shigelloides zfcc0051, isolated from zebrafish feces.</title>
        <authorList>
            <person name="Vanderhoek Z."/>
            <person name="Gaulke C."/>
        </authorList>
    </citation>
    <scope>NUCLEOTIDE SEQUENCE</scope>
    <source>
        <strain evidence="2">Zfcc0051</strain>
    </source>
</reference>
<accession>A0A8I1W517</accession>
<evidence type="ECO:0000313" key="3">
    <source>
        <dbReference type="Proteomes" id="UP000664658"/>
    </source>
</evidence>
<dbReference type="PANTHER" id="PTHR13369:SF0">
    <property type="entry name" value="GLUTATHIONE S-TRANSFERASE C-TERMINAL DOMAIN-CONTAINING PROTEIN"/>
    <property type="match status" value="1"/>
</dbReference>
<sequence length="411" mass="46445">MTLHERFDRLDTLLGQLREFWQFSPFHYTSAYFADKAPALQAALDALTLDDIDRLDADSAALSAFLQSHIPAASELEALCVLPALVAQQQLTARSAPGLSERKQQQIHDFIAVLPSYPLPLLEWCAGKGHLARTLARHTTQPVEGIELQAELCASGTQLAQAEGISLILHQQDALCPTAQRFFRPELHAVGLHACGELHMQLLRHGIHAACEAMTISPCCYHKISADHYQPMSQVANQSILQLSRHDLRLSLQESVTGGERIRRLRRLEVSYRLGFDALQRMVRGVDEYLNLPNLPKALLGEGFAAFCHWAADKRGVTLPQQVDWSHWEAIGEQRYLCVSRTELVRHLFRRPLEIWLVLDRALYLQEHGYQVHLGTFCERHLTPRNVMIHARRAPHSCVSDSLIVNSRTHE</sequence>
<keyword evidence="2" id="KW-0489">Methyltransferase</keyword>
<evidence type="ECO:0000259" key="1">
    <source>
        <dbReference type="Pfam" id="PF13679"/>
    </source>
</evidence>
<gene>
    <name evidence="2" type="ORF">J2R62_04845</name>
</gene>
<dbReference type="Pfam" id="PF13679">
    <property type="entry name" value="Methyltransf_32"/>
    <property type="match status" value="1"/>
</dbReference>
<dbReference type="GO" id="GO:0008168">
    <property type="term" value="F:methyltransferase activity"/>
    <property type="evidence" value="ECO:0007669"/>
    <property type="project" value="UniProtKB-KW"/>
</dbReference>
<feature type="domain" description="Methyltransferase" evidence="1">
    <location>
        <begin position="117"/>
        <end position="226"/>
    </location>
</feature>
<organism evidence="2 3">
    <name type="scientific">Plesiomonas shigelloides</name>
    <name type="common">Aeromonas shigelloides</name>
    <dbReference type="NCBI Taxonomy" id="703"/>
    <lineage>
        <taxon>Bacteria</taxon>
        <taxon>Pseudomonadati</taxon>
        <taxon>Pseudomonadota</taxon>
        <taxon>Gammaproteobacteria</taxon>
        <taxon>Enterobacterales</taxon>
        <taxon>Enterobacteriaceae</taxon>
        <taxon>Plesiomonas</taxon>
    </lineage>
</organism>
<name>A0A8I1W517_PLESH</name>
<dbReference type="Proteomes" id="UP000664658">
    <property type="component" value="Unassembled WGS sequence"/>
</dbReference>
<dbReference type="AlphaFoldDB" id="A0A8I1W517"/>
<dbReference type="SUPFAM" id="SSF53335">
    <property type="entry name" value="S-adenosyl-L-methionine-dependent methyltransferases"/>
    <property type="match status" value="1"/>
</dbReference>
<dbReference type="PANTHER" id="PTHR13369">
    <property type="match status" value="1"/>
</dbReference>
<protein>
    <submittedName>
        <fullName evidence="2">Methyltransferase</fullName>
    </submittedName>
</protein>
<dbReference type="InterPro" id="IPR029063">
    <property type="entry name" value="SAM-dependent_MTases_sf"/>
</dbReference>
<comment type="caution">
    <text evidence="2">The sequence shown here is derived from an EMBL/GenBank/DDBJ whole genome shotgun (WGS) entry which is preliminary data.</text>
</comment>
<dbReference type="RefSeq" id="WP_207541735.1">
    <property type="nucleotide sequence ID" value="NZ_JAFNAA010000004.1"/>
</dbReference>
<proteinExistence type="predicted"/>
<dbReference type="EMBL" id="JAFNAA010000004">
    <property type="protein sequence ID" value="MBO1107558.1"/>
    <property type="molecule type" value="Genomic_DNA"/>
</dbReference>
<keyword evidence="2" id="KW-0808">Transferase</keyword>